<feature type="domain" description="Glycosyl hydrolase family 13 catalytic" evidence="4">
    <location>
        <begin position="26"/>
        <end position="412"/>
    </location>
</feature>
<evidence type="ECO:0000256" key="2">
    <source>
        <dbReference type="ARBA" id="ARBA00022801"/>
    </source>
</evidence>
<dbReference type="InterPro" id="IPR017853">
    <property type="entry name" value="GH"/>
</dbReference>
<dbReference type="PANTHER" id="PTHR10357">
    <property type="entry name" value="ALPHA-AMYLASE FAMILY MEMBER"/>
    <property type="match status" value="1"/>
</dbReference>
<comment type="caution">
    <text evidence="5">The sequence shown here is derived from an EMBL/GenBank/DDBJ whole genome shotgun (WGS) entry which is preliminary data.</text>
</comment>
<dbReference type="InterPro" id="IPR006047">
    <property type="entry name" value="GH13_cat_dom"/>
</dbReference>
<dbReference type="Gene3D" id="3.90.400.10">
    <property type="entry name" value="Oligo-1,6-glucosidase, Domain 2"/>
    <property type="match status" value="1"/>
</dbReference>
<dbReference type="SUPFAM" id="SSF51011">
    <property type="entry name" value="Glycosyl hydrolase domain"/>
    <property type="match status" value="1"/>
</dbReference>
<comment type="similarity">
    <text evidence="1">Belongs to the glycosyl hydrolase 13 family.</text>
</comment>
<evidence type="ECO:0000313" key="5">
    <source>
        <dbReference type="EMBL" id="TWD85761.1"/>
    </source>
</evidence>
<evidence type="ECO:0000256" key="3">
    <source>
        <dbReference type="ARBA" id="ARBA00023295"/>
    </source>
</evidence>
<dbReference type="Gene3D" id="2.60.40.1180">
    <property type="entry name" value="Golgi alpha-mannosidase II"/>
    <property type="match status" value="1"/>
</dbReference>
<dbReference type="AlphaFoldDB" id="A0A561C3I6"/>
<accession>A0A561C3I6</accession>
<dbReference type="Proteomes" id="UP000319722">
    <property type="component" value="Unassembled WGS sequence"/>
</dbReference>
<evidence type="ECO:0000256" key="1">
    <source>
        <dbReference type="ARBA" id="ARBA00008061"/>
    </source>
</evidence>
<dbReference type="CDD" id="cd11331">
    <property type="entry name" value="AmyAc_OligoGlu_like"/>
    <property type="match status" value="1"/>
</dbReference>
<gene>
    <name evidence="5" type="ORF">FB547_105273</name>
</gene>
<name>A0A561C3I6_9BURK</name>
<dbReference type="InterPro" id="IPR013780">
    <property type="entry name" value="Glyco_hydro_b"/>
</dbReference>
<dbReference type="EMBL" id="VIVL01000005">
    <property type="protein sequence ID" value="TWD85761.1"/>
    <property type="molecule type" value="Genomic_DNA"/>
</dbReference>
<sequence>MDPLETDHEGIKMSADDWWKCGIVYQVYPRSFQDSNGDGIGDLDGIRARLDHLVSLGVDAVWISPIYPSPMADFGYDICDFCGIDPRFGTLEGFDALVREAHARELKIILDFVPNHTSDRHPWFVQSRSTRSDPRRDWYIWRDPAPGGGPPNNWLSNFGGPAWAFDPATGQYYGHSFLKEQPDLNWRNPEVRAAMYEALRFWLRRGVDGFRVDVLSQIIKDAQFRDNPPNPDFVEGQDPFFRWLMLYNTDLPEVQPIVAEMRRVVDEFSDARSSRVLIGELYLPLARLVAYYGLNTDGVLEGVQLPFNFQLIATEWQAACVDRLVRDYEAALPEGAQPNWVLGNHDRSRIASRVGPQMARLAAMLLLTLRGTPTLYYGDEIGMTDVSIPADEVQDPFEKNKPGMGLGRDPERTPMQWSAAAHAGFTTGTPWLRLAADWPTRNVEAQSQDAGSMLALYRRLIALRRAQPALNRGNYEALDAGGEVLAYARNFEGQRLVVLLNFGATPAPIPPALMPRQPIVLASTDPARTGSIEGPLVVAPHEGIVLGAVNDKAPATR</sequence>
<dbReference type="GO" id="GO:0004556">
    <property type="term" value="F:alpha-amylase activity"/>
    <property type="evidence" value="ECO:0007669"/>
    <property type="project" value="TreeGrafter"/>
</dbReference>
<evidence type="ECO:0000313" key="6">
    <source>
        <dbReference type="Proteomes" id="UP000319722"/>
    </source>
</evidence>
<dbReference type="Gene3D" id="3.20.20.80">
    <property type="entry name" value="Glycosidases"/>
    <property type="match status" value="2"/>
</dbReference>
<dbReference type="GO" id="GO:0009313">
    <property type="term" value="P:oligosaccharide catabolic process"/>
    <property type="evidence" value="ECO:0007669"/>
    <property type="project" value="TreeGrafter"/>
</dbReference>
<keyword evidence="3" id="KW-0326">Glycosidase</keyword>
<dbReference type="SMART" id="SM00642">
    <property type="entry name" value="Aamy"/>
    <property type="match status" value="1"/>
</dbReference>
<dbReference type="Pfam" id="PF00128">
    <property type="entry name" value="Alpha-amylase"/>
    <property type="match status" value="1"/>
</dbReference>
<reference evidence="5 6" key="1">
    <citation type="submission" date="2019-06" db="EMBL/GenBank/DDBJ databases">
        <title>Sorghum-associated microbial communities from plants grown in Nebraska, USA.</title>
        <authorList>
            <person name="Schachtman D."/>
        </authorList>
    </citation>
    <scope>NUCLEOTIDE SEQUENCE [LARGE SCALE GENOMIC DNA]</scope>
    <source>
        <strain evidence="5 6">T529</strain>
    </source>
</reference>
<dbReference type="SUPFAM" id="SSF51445">
    <property type="entry name" value="(Trans)glycosidases"/>
    <property type="match status" value="1"/>
</dbReference>
<dbReference type="InterPro" id="IPR045857">
    <property type="entry name" value="O16G_dom_2"/>
</dbReference>
<evidence type="ECO:0000259" key="4">
    <source>
        <dbReference type="SMART" id="SM00642"/>
    </source>
</evidence>
<dbReference type="FunFam" id="3.90.400.10:FF:000002">
    <property type="entry name" value="Sucrose isomerase"/>
    <property type="match status" value="1"/>
</dbReference>
<protein>
    <submittedName>
        <fullName evidence="5">Alpha-glucosidase</fullName>
    </submittedName>
</protein>
<proteinExistence type="inferred from homology"/>
<dbReference type="PANTHER" id="PTHR10357:SF179">
    <property type="entry name" value="NEUTRAL AND BASIC AMINO ACID TRANSPORT PROTEIN RBAT"/>
    <property type="match status" value="1"/>
</dbReference>
<keyword evidence="2" id="KW-0378">Hydrolase</keyword>
<organism evidence="5 6">
    <name type="scientific">Variovorax beijingensis</name>
    <dbReference type="NCBI Taxonomy" id="2496117"/>
    <lineage>
        <taxon>Bacteria</taxon>
        <taxon>Pseudomonadati</taxon>
        <taxon>Pseudomonadota</taxon>
        <taxon>Betaproteobacteria</taxon>
        <taxon>Burkholderiales</taxon>
        <taxon>Comamonadaceae</taxon>
        <taxon>Variovorax</taxon>
    </lineage>
</organism>